<dbReference type="RefSeq" id="WP_344846042.1">
    <property type="nucleotide sequence ID" value="NZ_BAABAA010000009.1"/>
</dbReference>
<dbReference type="EMBL" id="BAABAA010000009">
    <property type="protein sequence ID" value="GAA3581028.1"/>
    <property type="molecule type" value="Genomic_DNA"/>
</dbReference>
<evidence type="ECO:0000256" key="1">
    <source>
        <dbReference type="SAM" id="SignalP"/>
    </source>
</evidence>
<feature type="chain" id="PRO_5047515901" description="VCBS repeat-containing protein" evidence="1">
    <location>
        <begin position="37"/>
        <end position="353"/>
    </location>
</feature>
<proteinExistence type="predicted"/>
<reference evidence="3" key="1">
    <citation type="journal article" date="2019" name="Int. J. Syst. Evol. Microbiol.">
        <title>The Global Catalogue of Microorganisms (GCM) 10K type strain sequencing project: providing services to taxonomists for standard genome sequencing and annotation.</title>
        <authorList>
            <consortium name="The Broad Institute Genomics Platform"/>
            <consortium name="The Broad Institute Genome Sequencing Center for Infectious Disease"/>
            <person name="Wu L."/>
            <person name="Ma J."/>
        </authorList>
    </citation>
    <scope>NUCLEOTIDE SEQUENCE [LARGE SCALE GENOMIC DNA]</scope>
    <source>
        <strain evidence="3">JCM 16928</strain>
    </source>
</reference>
<name>A0ABP6YE90_9ACTN</name>
<evidence type="ECO:0008006" key="4">
    <source>
        <dbReference type="Google" id="ProtNLM"/>
    </source>
</evidence>
<dbReference type="Proteomes" id="UP001501222">
    <property type="component" value="Unassembled WGS sequence"/>
</dbReference>
<accession>A0ABP6YE90</accession>
<protein>
    <recommendedName>
        <fullName evidence="4">VCBS repeat-containing protein</fullName>
    </recommendedName>
</protein>
<sequence length="353" mass="37430">MLTTQPPLRRRLTIAAATAVLALTFTALTSVGTASAAPPSQPGHAPKLAPGAEKLQTAPKPALGFRTAVDGPADLTGDGKFDLLTKRGAEVAVHPGSGTLNNAATFGAPVTVKTGMSDRRWIGRGDLDADGDEDLLSISTAGTLYIAPHTGTFNGTATFGTEYQFGTGWQVADLVVISDFVGSDPNNPLELDGRADILFRSTGDNALHLYVNDGMVNGKPTFSYRGKVFNDYQVVRQLDMADLTADGVPDFFTAMTDGSIWLFDMFADQDSSGNWVGKWYTLVNAPNANSVSASVVADVDNDTYPDWIAQFPASGELHAIGNSGNWDPAHPETVFELPEHVVGTGWNVYDTTT</sequence>
<dbReference type="PANTHER" id="PTHR44103">
    <property type="entry name" value="PROPROTEIN CONVERTASE P"/>
    <property type="match status" value="1"/>
</dbReference>
<evidence type="ECO:0000313" key="3">
    <source>
        <dbReference type="Proteomes" id="UP001501222"/>
    </source>
</evidence>
<feature type="signal peptide" evidence="1">
    <location>
        <begin position="1"/>
        <end position="36"/>
    </location>
</feature>
<organism evidence="2 3">
    <name type="scientific">Kribbella ginsengisoli</name>
    <dbReference type="NCBI Taxonomy" id="363865"/>
    <lineage>
        <taxon>Bacteria</taxon>
        <taxon>Bacillati</taxon>
        <taxon>Actinomycetota</taxon>
        <taxon>Actinomycetes</taxon>
        <taxon>Propionibacteriales</taxon>
        <taxon>Kribbellaceae</taxon>
        <taxon>Kribbella</taxon>
    </lineage>
</organism>
<dbReference type="PANTHER" id="PTHR44103:SF1">
    <property type="entry name" value="PROPROTEIN CONVERTASE P"/>
    <property type="match status" value="1"/>
</dbReference>
<comment type="caution">
    <text evidence="2">The sequence shown here is derived from an EMBL/GenBank/DDBJ whole genome shotgun (WGS) entry which is preliminary data.</text>
</comment>
<gene>
    <name evidence="2" type="ORF">GCM10022235_59210</name>
</gene>
<evidence type="ECO:0000313" key="2">
    <source>
        <dbReference type="EMBL" id="GAA3581028.1"/>
    </source>
</evidence>
<keyword evidence="1" id="KW-0732">Signal</keyword>
<dbReference type="SUPFAM" id="SSF69318">
    <property type="entry name" value="Integrin alpha N-terminal domain"/>
    <property type="match status" value="1"/>
</dbReference>
<keyword evidence="3" id="KW-1185">Reference proteome</keyword>
<dbReference type="InterPro" id="IPR028994">
    <property type="entry name" value="Integrin_alpha_N"/>
</dbReference>